<dbReference type="FunFam" id="3.30.70.330:FF:000532">
    <property type="entry name" value="50S ribosomal protein L23"/>
    <property type="match status" value="1"/>
</dbReference>
<evidence type="ECO:0000313" key="7">
    <source>
        <dbReference type="EMBL" id="MCL9813235.1"/>
    </source>
</evidence>
<evidence type="ECO:0000256" key="2">
    <source>
        <dbReference type="ARBA" id="ARBA00022730"/>
    </source>
</evidence>
<organism evidence="7 8">
    <name type="scientific">Natranaeroarchaeum aerophilus</name>
    <dbReference type="NCBI Taxonomy" id="2917711"/>
    <lineage>
        <taxon>Archaea</taxon>
        <taxon>Methanobacteriati</taxon>
        <taxon>Methanobacteriota</taxon>
        <taxon>Stenosarchaea group</taxon>
        <taxon>Halobacteria</taxon>
        <taxon>Halobacteriales</taxon>
        <taxon>Natronoarchaeaceae</taxon>
        <taxon>Natranaeroarchaeum</taxon>
    </lineage>
</organism>
<keyword evidence="3 6" id="KW-0694">RNA-binding</keyword>
<dbReference type="InterPro" id="IPR012677">
    <property type="entry name" value="Nucleotide-bd_a/b_plait_sf"/>
</dbReference>
<dbReference type="HAMAP" id="MF_01369_A">
    <property type="entry name" value="Ribosomal_uL23_A"/>
    <property type="match status" value="1"/>
</dbReference>
<comment type="similarity">
    <text evidence="1 6">Belongs to the universal ribosomal protein uL23 family.</text>
</comment>
<comment type="caution">
    <text evidence="7">The sequence shown here is derived from an EMBL/GenBank/DDBJ whole genome shotgun (WGS) entry which is preliminary data.</text>
</comment>
<comment type="subunit">
    <text evidence="6">Part of the 50S ribosomal subunit. Contacts protein L29.</text>
</comment>
<dbReference type="RefSeq" id="WP_250595497.1">
    <property type="nucleotide sequence ID" value="NZ_JAKRVY010000002.1"/>
</dbReference>
<dbReference type="Pfam" id="PF00276">
    <property type="entry name" value="Ribosomal_L23"/>
    <property type="match status" value="1"/>
</dbReference>
<protein>
    <recommendedName>
        <fullName evidence="6">Large ribosomal subunit protein uL23</fullName>
    </recommendedName>
</protein>
<dbReference type="NCBIfam" id="TIGR03636">
    <property type="entry name" value="uL23_arch"/>
    <property type="match status" value="1"/>
</dbReference>
<dbReference type="Proteomes" id="UP001202674">
    <property type="component" value="Unassembled WGS sequence"/>
</dbReference>
<gene>
    <name evidence="6" type="primary">rpl23</name>
    <name evidence="7" type="ORF">AArcSt11_06160</name>
</gene>
<reference evidence="7 8" key="1">
    <citation type="journal article" date="2022" name="Syst. Appl. Microbiol.">
        <title>Natronocalculus amylovorans gen. nov., sp. nov., and Natranaeroarchaeum aerophilus sp. nov., dominant culturable amylolytic natronoarchaea from hypersaline soda lakes in southwestern Siberia.</title>
        <authorList>
            <person name="Sorokin D.Y."/>
            <person name="Elcheninov A.G."/>
            <person name="Khizhniak T.V."/>
            <person name="Koenen M."/>
            <person name="Bale N.J."/>
            <person name="Damste J.S.S."/>
            <person name="Kublanov I.V."/>
        </authorList>
    </citation>
    <scope>NUCLEOTIDE SEQUENCE [LARGE SCALE GENOMIC DNA]</scope>
    <source>
        <strain evidence="7 8">AArc-St1-1</strain>
    </source>
</reference>
<evidence type="ECO:0000256" key="5">
    <source>
        <dbReference type="ARBA" id="ARBA00023274"/>
    </source>
</evidence>
<name>A0AAE3K581_9EURY</name>
<dbReference type="SUPFAM" id="SSF54189">
    <property type="entry name" value="Ribosomal proteins S24e, L23 and L15e"/>
    <property type="match status" value="1"/>
</dbReference>
<dbReference type="GO" id="GO:0005840">
    <property type="term" value="C:ribosome"/>
    <property type="evidence" value="ECO:0007669"/>
    <property type="project" value="UniProtKB-UniRule"/>
</dbReference>
<evidence type="ECO:0000256" key="3">
    <source>
        <dbReference type="ARBA" id="ARBA00022884"/>
    </source>
</evidence>
<evidence type="ECO:0000256" key="6">
    <source>
        <dbReference type="HAMAP-Rule" id="MF_01369"/>
    </source>
</evidence>
<keyword evidence="4 6" id="KW-0689">Ribosomal protein</keyword>
<dbReference type="Gene3D" id="3.30.70.330">
    <property type="match status" value="1"/>
</dbReference>
<dbReference type="GO" id="GO:0003735">
    <property type="term" value="F:structural constituent of ribosome"/>
    <property type="evidence" value="ECO:0007669"/>
    <property type="project" value="UniProtKB-UniRule"/>
</dbReference>
<dbReference type="NCBIfam" id="NF011118">
    <property type="entry name" value="PRK14548.1"/>
    <property type="match status" value="1"/>
</dbReference>
<comment type="function">
    <text evidence="6">Binds to 23S rRNA. One of the proteins that surrounds the polypeptide exit tunnel on the outside of the ribosome.</text>
</comment>
<evidence type="ECO:0000256" key="1">
    <source>
        <dbReference type="ARBA" id="ARBA00006700"/>
    </source>
</evidence>
<proteinExistence type="inferred from homology"/>
<keyword evidence="5 6" id="KW-0687">Ribonucleoprotein</keyword>
<evidence type="ECO:0000256" key="4">
    <source>
        <dbReference type="ARBA" id="ARBA00022980"/>
    </source>
</evidence>
<dbReference type="InterPro" id="IPR019985">
    <property type="entry name" value="Ribosomal_uL23"/>
</dbReference>
<keyword evidence="8" id="KW-1185">Reference proteome</keyword>
<dbReference type="GO" id="GO:0006412">
    <property type="term" value="P:translation"/>
    <property type="evidence" value="ECO:0007669"/>
    <property type="project" value="UniProtKB-UniRule"/>
</dbReference>
<dbReference type="InterPro" id="IPR012678">
    <property type="entry name" value="Ribosomal_uL23/eL15/eS24_sf"/>
</dbReference>
<accession>A0AAE3K581</accession>
<dbReference type="PANTHER" id="PTHR11620">
    <property type="entry name" value="60S RIBOSOMAL PROTEIN L23A"/>
    <property type="match status" value="1"/>
</dbReference>
<dbReference type="InterPro" id="IPR013025">
    <property type="entry name" value="Ribosomal_uL23-like"/>
</dbReference>
<keyword evidence="2 6" id="KW-0699">rRNA-binding</keyword>
<sequence length="87" mass="9617">MTQDRDVIVHPLVTEKAMNDMDFENKLQFIVDVDAAKPEIADAISHRFDVEVVDVNTQITMDGTKKATIKLGPDDAADEVASRIGVF</sequence>
<evidence type="ECO:0000313" key="8">
    <source>
        <dbReference type="Proteomes" id="UP001202674"/>
    </source>
</evidence>
<dbReference type="GO" id="GO:0019843">
    <property type="term" value="F:rRNA binding"/>
    <property type="evidence" value="ECO:0007669"/>
    <property type="project" value="UniProtKB-UniRule"/>
</dbReference>
<dbReference type="EMBL" id="JAKRVY010000002">
    <property type="protein sequence ID" value="MCL9813235.1"/>
    <property type="molecule type" value="Genomic_DNA"/>
</dbReference>
<dbReference type="AlphaFoldDB" id="A0AAE3K581"/>
<dbReference type="GO" id="GO:1990904">
    <property type="term" value="C:ribonucleoprotein complex"/>
    <property type="evidence" value="ECO:0007669"/>
    <property type="project" value="UniProtKB-KW"/>
</dbReference>